<dbReference type="KEGG" id="aup:AsAng_0031540"/>
<evidence type="ECO:0000256" key="6">
    <source>
        <dbReference type="ARBA" id="ARBA00022989"/>
    </source>
</evidence>
<evidence type="ECO:0000256" key="7">
    <source>
        <dbReference type="ARBA" id="ARBA00023010"/>
    </source>
</evidence>
<evidence type="ECO:0000256" key="1">
    <source>
        <dbReference type="ARBA" id="ARBA00004141"/>
    </source>
</evidence>
<keyword evidence="3 9" id="KW-0813">Transport</keyword>
<dbReference type="GO" id="GO:0009306">
    <property type="term" value="P:protein secretion"/>
    <property type="evidence" value="ECO:0007669"/>
    <property type="project" value="UniProtKB-UniRule"/>
</dbReference>
<dbReference type="InterPro" id="IPR004692">
    <property type="entry name" value="SecG"/>
</dbReference>
<sequence length="67" mass="7206">MTLILFGAISLIAIALILVILIQNPKTGTLDAAFNTQQLLGSAQSYKVTEKLTWGLMTLMIALCLVV</sequence>
<keyword evidence="6" id="KW-1133">Transmembrane helix</keyword>
<evidence type="ECO:0000256" key="2">
    <source>
        <dbReference type="ARBA" id="ARBA00008445"/>
    </source>
</evidence>
<comment type="subcellular location">
    <subcellularLocation>
        <location evidence="9">Cell membrane</location>
        <topology evidence="9">Multi-pass membrane protein</topology>
    </subcellularLocation>
    <subcellularLocation>
        <location evidence="1">Membrane</location>
        <topology evidence="1">Multi-pass membrane protein</topology>
    </subcellularLocation>
</comment>
<dbReference type="GO" id="GO:0015450">
    <property type="term" value="F:protein-transporting ATPase activity"/>
    <property type="evidence" value="ECO:0007669"/>
    <property type="project" value="UniProtKB-UniRule"/>
</dbReference>
<keyword evidence="11" id="KW-1185">Reference proteome</keyword>
<evidence type="ECO:0000256" key="4">
    <source>
        <dbReference type="ARBA" id="ARBA00022692"/>
    </source>
</evidence>
<keyword evidence="7 9" id="KW-0811">Translocation</keyword>
<organism evidence="10 11">
    <name type="scientific">Aureispira anguillae</name>
    <dbReference type="NCBI Taxonomy" id="2864201"/>
    <lineage>
        <taxon>Bacteria</taxon>
        <taxon>Pseudomonadati</taxon>
        <taxon>Bacteroidota</taxon>
        <taxon>Saprospiria</taxon>
        <taxon>Saprospirales</taxon>
        <taxon>Saprospiraceae</taxon>
        <taxon>Aureispira</taxon>
    </lineage>
</organism>
<keyword evidence="8" id="KW-0472">Membrane</keyword>
<comment type="similarity">
    <text evidence="2 9">Belongs to the SecG family.</text>
</comment>
<comment type="function">
    <text evidence="9">Involved in protein export. Participates in an early event of protein translocation.</text>
</comment>
<dbReference type="EMBL" id="AP026867">
    <property type="protein sequence ID" value="BDS12433.1"/>
    <property type="molecule type" value="Genomic_DNA"/>
</dbReference>
<evidence type="ECO:0000256" key="8">
    <source>
        <dbReference type="ARBA" id="ARBA00023136"/>
    </source>
</evidence>
<dbReference type="AlphaFoldDB" id="A0A915YFZ2"/>
<keyword evidence="9" id="KW-1003">Cell membrane</keyword>
<evidence type="ECO:0000256" key="5">
    <source>
        <dbReference type="ARBA" id="ARBA00022927"/>
    </source>
</evidence>
<keyword evidence="5 9" id="KW-0653">Protein transport</keyword>
<dbReference type="GO" id="GO:0005886">
    <property type="term" value="C:plasma membrane"/>
    <property type="evidence" value="ECO:0007669"/>
    <property type="project" value="UniProtKB-SubCell"/>
</dbReference>
<evidence type="ECO:0000313" key="11">
    <source>
        <dbReference type="Proteomes" id="UP001060919"/>
    </source>
</evidence>
<gene>
    <name evidence="10" type="ORF">AsAng_0031540</name>
</gene>
<accession>A0A915YFZ2</accession>
<evidence type="ECO:0000256" key="9">
    <source>
        <dbReference type="RuleBase" id="RU365087"/>
    </source>
</evidence>
<proteinExistence type="inferred from homology"/>
<dbReference type="Proteomes" id="UP001060919">
    <property type="component" value="Chromosome"/>
</dbReference>
<keyword evidence="4" id="KW-0812">Transmembrane</keyword>
<reference evidence="10" key="1">
    <citation type="submission" date="2022-09" db="EMBL/GenBank/DDBJ databases">
        <title>Aureispira anguillicida sp. nov., isolated from Leptocephalus of Japanese eel Anguilla japonica.</title>
        <authorList>
            <person name="Yuasa K."/>
            <person name="Mekata T."/>
            <person name="Ikunari K."/>
        </authorList>
    </citation>
    <scope>NUCLEOTIDE SEQUENCE</scope>
    <source>
        <strain evidence="10">EL160426</strain>
    </source>
</reference>
<dbReference type="NCBIfam" id="TIGR00810">
    <property type="entry name" value="secG"/>
    <property type="match status" value="1"/>
</dbReference>
<dbReference type="Pfam" id="PF03840">
    <property type="entry name" value="SecG"/>
    <property type="match status" value="1"/>
</dbReference>
<evidence type="ECO:0000256" key="3">
    <source>
        <dbReference type="ARBA" id="ARBA00022448"/>
    </source>
</evidence>
<protein>
    <recommendedName>
        <fullName evidence="9">Protein-export membrane protein SecG</fullName>
    </recommendedName>
</protein>
<name>A0A915YFZ2_9BACT</name>
<evidence type="ECO:0000313" key="10">
    <source>
        <dbReference type="EMBL" id="BDS12433.1"/>
    </source>
</evidence>
<dbReference type="RefSeq" id="WP_264793502.1">
    <property type="nucleotide sequence ID" value="NZ_AP026867.1"/>
</dbReference>